<feature type="transmembrane region" description="Helical" evidence="2">
    <location>
        <begin position="187"/>
        <end position="213"/>
    </location>
</feature>
<dbReference type="InterPro" id="IPR039323">
    <property type="entry name" value="ANKRD_45/46/60"/>
</dbReference>
<dbReference type="SMART" id="SM00248">
    <property type="entry name" value="ANK"/>
    <property type="match status" value="6"/>
</dbReference>
<dbReference type="Gene3D" id="1.25.40.20">
    <property type="entry name" value="Ankyrin repeat-containing domain"/>
    <property type="match status" value="1"/>
</dbReference>
<name>A0A3A2Z8M6_9EURO</name>
<evidence type="ECO:0000256" key="1">
    <source>
        <dbReference type="PROSITE-ProRule" id="PRU00023"/>
    </source>
</evidence>
<feature type="repeat" description="ANK" evidence="1">
    <location>
        <begin position="1041"/>
        <end position="1073"/>
    </location>
</feature>
<keyword evidence="2" id="KW-0472">Membrane</keyword>
<feature type="repeat" description="ANK" evidence="1">
    <location>
        <begin position="1074"/>
        <end position="1106"/>
    </location>
</feature>
<dbReference type="OrthoDB" id="7464126at2759"/>
<organism evidence="3 4">
    <name type="scientific">Aspergillus sclerotialis</name>
    <dbReference type="NCBI Taxonomy" id="2070753"/>
    <lineage>
        <taxon>Eukaryota</taxon>
        <taxon>Fungi</taxon>
        <taxon>Dikarya</taxon>
        <taxon>Ascomycota</taxon>
        <taxon>Pezizomycotina</taxon>
        <taxon>Eurotiomycetes</taxon>
        <taxon>Eurotiomycetidae</taxon>
        <taxon>Eurotiales</taxon>
        <taxon>Aspergillaceae</taxon>
        <taxon>Aspergillus</taxon>
        <taxon>Aspergillus subgen. Polypaecilum</taxon>
    </lineage>
</organism>
<dbReference type="STRING" id="2070753.A0A3A2Z8M6"/>
<dbReference type="PROSITE" id="PS50297">
    <property type="entry name" value="ANK_REP_REGION"/>
    <property type="match status" value="5"/>
</dbReference>
<protein>
    <submittedName>
        <fullName evidence="3">Ankyrin repeat-containing protein</fullName>
    </submittedName>
</protein>
<dbReference type="PROSITE" id="PS50088">
    <property type="entry name" value="ANK_REPEAT"/>
    <property type="match status" value="5"/>
</dbReference>
<dbReference type="InterPro" id="IPR036770">
    <property type="entry name" value="Ankyrin_rpt-contain_sf"/>
</dbReference>
<evidence type="ECO:0000313" key="4">
    <source>
        <dbReference type="Proteomes" id="UP000266188"/>
    </source>
</evidence>
<dbReference type="EMBL" id="MVGC01000429">
    <property type="protein sequence ID" value="RJE19266.1"/>
    <property type="molecule type" value="Genomic_DNA"/>
</dbReference>
<feature type="transmembrane region" description="Helical" evidence="2">
    <location>
        <begin position="54"/>
        <end position="75"/>
    </location>
</feature>
<evidence type="ECO:0000256" key="2">
    <source>
        <dbReference type="SAM" id="Phobius"/>
    </source>
</evidence>
<sequence length="1168" mass="130575">MAQALMLDFACVRADEWDDFAGNLAADLAPLITLFGDRLTKQFLSESISTLDNFIFALAPLGILTAIVSVIRVCGNSSLRAFIGRAQEGPGEAENELLSCVSETTAELFNTGGISRVFGRPRILEVVAWEDDDELKEKSLVIGSLRDALRKKAWYSKYDDVVEDYDLPALDIPSLSLNKGIKRRGQVWFYCAAVLGCSLQTAVIVFAILTVFINPADFQHNDKAVPGYAFPFFILGTALLSTGMFLCAFIIERSSKEYCFYPAKPSKIYWLQPGRQNVGDQVFGAFMGVNEGRYSQLTKDLTYIKSIKSSKYTENMTVLIFTISLTGIGFVIQFVGLRGLHPSVIMAQMGATLIMSIVRTCLRTKRIDAKENQLSSKERDLTFHYQQELDCFAFHLENVESFELLSSGANDLIDSQYTFDSETRLVGESSEYTAVKTNIIRTRTRLAELTSGINKPPNMVWNDLPVRKIAKNLARTIEMTMDLLSSWEPKPARIFDFKLGFRCQPHNRESAEPMDDGSIRLACFHASRPIVDYHTIRLERSDDNLRWKLNEKELEAILGLWTWSLLKSDENWLQKGLGRLIGLDEAEARTQNTDLYFHKWIYRQTEAKMVPSRMIQSATHLFGFYSDELPDNKEVLVVKTQNGLENMAAQDIYIRFLDAIFGDLDDLGGSVDVIPGSQGTFLAQSKRLDELVTCFESGRLGSREDALLCIVPVLRRQNLLPELAADSPNIRKRIEQCVKSENWTEAFSIVRWLCERCEGDEFERSAFELGYLCRRAMLHSDSQVRQIGLGEVCNVLKGDLRAGYFAKLRSSRKAGWMDCRGQLDWWKAFSKQLGWLAWHISKNNGSRMEQAKSVLESLGANGALEPDNTATETQTNAARNKDIMLQWLGFIDEATFAHEITEREDESCFLWALHNDYCALANWLLIRWTEIGEHLPVLLRLAFGWAAASPSETAIQTLCRHGGDINGVDGPSRGGYTALLQVVGDGNEAAARKLLENGADVNAGRPADRMTPLIAASQRGNYGIARLLLSYGADLDLCDRIGVSPLIWAAIEGHINMIQLLVNKGANVNSSDSDGKTALQYAADNNHVPTLRFLLDNGANIDIVNANEFTALIQAARHNSTDAIQFLLSRGADINKKDISGMTALDWAKEYQYTETVAILENACAPRS</sequence>
<gene>
    <name evidence="3" type="ORF">PHISCL_08401</name>
</gene>
<dbReference type="Proteomes" id="UP000266188">
    <property type="component" value="Unassembled WGS sequence"/>
</dbReference>
<dbReference type="Pfam" id="PF13637">
    <property type="entry name" value="Ank_4"/>
    <property type="match status" value="1"/>
</dbReference>
<dbReference type="SUPFAM" id="SSF48403">
    <property type="entry name" value="Ankyrin repeat"/>
    <property type="match status" value="1"/>
</dbReference>
<feature type="repeat" description="ANK" evidence="1">
    <location>
        <begin position="974"/>
        <end position="1006"/>
    </location>
</feature>
<keyword evidence="2" id="KW-0812">Transmembrane</keyword>
<keyword evidence="1" id="KW-0040">ANK repeat</keyword>
<dbReference type="PRINTS" id="PR01415">
    <property type="entry name" value="ANKYRIN"/>
</dbReference>
<accession>A0A3A2Z8M6</accession>
<dbReference type="PANTHER" id="PTHR22677:SF4">
    <property type="entry name" value="USHER SYNDROME TYPE-1G PROTEIN-LIKE PROTEIN"/>
    <property type="match status" value="1"/>
</dbReference>
<dbReference type="PANTHER" id="PTHR22677">
    <property type="entry name" value="ANKYRIN REPEAT DOMAIN-CONTAINING PROTEIN 60"/>
    <property type="match status" value="1"/>
</dbReference>
<keyword evidence="2" id="KW-1133">Transmembrane helix</keyword>
<evidence type="ECO:0000313" key="3">
    <source>
        <dbReference type="EMBL" id="RJE19266.1"/>
    </source>
</evidence>
<keyword evidence="4" id="KW-1185">Reference proteome</keyword>
<dbReference type="AlphaFoldDB" id="A0A3A2Z8M6"/>
<feature type="repeat" description="ANK" evidence="1">
    <location>
        <begin position="1107"/>
        <end position="1139"/>
    </location>
</feature>
<dbReference type="InterPro" id="IPR002110">
    <property type="entry name" value="Ankyrin_rpt"/>
</dbReference>
<proteinExistence type="predicted"/>
<feature type="repeat" description="ANK" evidence="1">
    <location>
        <begin position="1008"/>
        <end position="1040"/>
    </location>
</feature>
<dbReference type="Pfam" id="PF12796">
    <property type="entry name" value="Ank_2"/>
    <property type="match status" value="1"/>
</dbReference>
<comment type="caution">
    <text evidence="3">The sequence shown here is derived from an EMBL/GenBank/DDBJ whole genome shotgun (WGS) entry which is preliminary data.</text>
</comment>
<feature type="transmembrane region" description="Helical" evidence="2">
    <location>
        <begin position="318"/>
        <end position="337"/>
    </location>
</feature>
<reference evidence="4" key="1">
    <citation type="submission" date="2017-02" db="EMBL/GenBank/DDBJ databases">
        <authorList>
            <person name="Tafer H."/>
            <person name="Lopandic K."/>
        </authorList>
    </citation>
    <scope>NUCLEOTIDE SEQUENCE [LARGE SCALE GENOMIC DNA]</scope>
    <source>
        <strain evidence="4">CBS 366.77</strain>
    </source>
</reference>
<feature type="transmembrane region" description="Helical" evidence="2">
    <location>
        <begin position="228"/>
        <end position="251"/>
    </location>
</feature>